<evidence type="ECO:0000313" key="1">
    <source>
        <dbReference type="EMBL" id="PCS22593.1"/>
    </source>
</evidence>
<gene>
    <name evidence="1" type="ORF">BTN49_1818</name>
</gene>
<organism evidence="1 2">
    <name type="scientific">Candidatus Enterovibrio escicola</name>
    <dbReference type="NCBI Taxonomy" id="1927127"/>
    <lineage>
        <taxon>Bacteria</taxon>
        <taxon>Pseudomonadati</taxon>
        <taxon>Pseudomonadota</taxon>
        <taxon>Gammaproteobacteria</taxon>
        <taxon>Vibrionales</taxon>
        <taxon>Vibrionaceae</taxon>
        <taxon>Enterovibrio</taxon>
    </lineage>
</organism>
<dbReference type="Gene3D" id="3.30.70.2540">
    <property type="entry name" value="CRISPR-associated endoribonuclease Cas6/Csy4"/>
    <property type="match status" value="1"/>
</dbReference>
<sequence>MDNYIDIVVLPDAEISSPALINNLFAKLHRALVEHAGGDVVVSFPKYGTMLGEVLRLHGTRHTLDRLMTQPWLKGLRDYTSVNNISPVPDNIQGYHTTFRVQQKSPPNIRRRAIFKGWLIEDEALHKIPDFKQKRLSLPFIQIKSQSTNQEIRLFFQRGEQQDKPTTGHFFSYGLSIEATVPWF</sequence>
<dbReference type="NCBIfam" id="TIGR02563">
    <property type="entry name" value="cas_Csy4"/>
    <property type="match status" value="1"/>
</dbReference>
<proteinExistence type="predicted"/>
<dbReference type="AlphaFoldDB" id="A0A2A5T343"/>
<dbReference type="InterPro" id="IPR013396">
    <property type="entry name" value="CRISPR-assoc_prot_Csy4"/>
</dbReference>
<dbReference type="InterPro" id="IPR042564">
    <property type="entry name" value="CRISPR-Cas6/Csy4_sf"/>
</dbReference>
<dbReference type="Pfam" id="PF09618">
    <property type="entry name" value="Cas_Csy4"/>
    <property type="match status" value="1"/>
</dbReference>
<evidence type="ECO:0000313" key="2">
    <source>
        <dbReference type="Proteomes" id="UP000219020"/>
    </source>
</evidence>
<dbReference type="Proteomes" id="UP000219020">
    <property type="component" value="Unassembled WGS sequence"/>
</dbReference>
<dbReference type="EMBL" id="NBYY01000016">
    <property type="protein sequence ID" value="PCS22593.1"/>
    <property type="molecule type" value="Genomic_DNA"/>
</dbReference>
<reference evidence="2" key="1">
    <citation type="submission" date="2017-04" db="EMBL/GenBank/DDBJ databases">
        <title>Genome evolution of the luminous symbionts of deep sea anglerfish.</title>
        <authorList>
            <person name="Hendry T.A."/>
        </authorList>
    </citation>
    <scope>NUCLEOTIDE SEQUENCE [LARGE SCALE GENOMIC DNA]</scope>
</reference>
<dbReference type="GeneID" id="66951806"/>
<dbReference type="GO" id="GO:0004519">
    <property type="term" value="F:endonuclease activity"/>
    <property type="evidence" value="ECO:0007669"/>
    <property type="project" value="InterPro"/>
</dbReference>
<dbReference type="CDD" id="cd09739">
    <property type="entry name" value="Cas6_I-F"/>
    <property type="match status" value="1"/>
</dbReference>
<dbReference type="RefSeq" id="WP_097356578.1">
    <property type="nucleotide sequence ID" value="NZ_CAWNJE010000011.1"/>
</dbReference>
<keyword evidence="2" id="KW-1185">Reference proteome</keyword>
<name>A0A2A5T343_9GAMM</name>
<accession>A0A2A5T343</accession>
<comment type="caution">
    <text evidence="1">The sequence shown here is derived from an EMBL/GenBank/DDBJ whole genome shotgun (WGS) entry which is preliminary data.</text>
</comment>
<protein>
    <submittedName>
        <fullName evidence="1">CRISPR-associated protein, Csy4 family</fullName>
    </submittedName>
</protein>
<dbReference type="GO" id="GO:0043571">
    <property type="term" value="P:maintenance of CRISPR repeat elements"/>
    <property type="evidence" value="ECO:0007669"/>
    <property type="project" value="InterPro"/>
</dbReference>